<dbReference type="InterPro" id="IPR030456">
    <property type="entry name" value="TF_fork_head_CS_2"/>
</dbReference>
<feature type="region of interest" description="Disordered" evidence="7">
    <location>
        <begin position="427"/>
        <end position="447"/>
    </location>
</feature>
<dbReference type="InterPro" id="IPR036388">
    <property type="entry name" value="WH-like_DNA-bd_sf"/>
</dbReference>
<dbReference type="InterPro" id="IPR001766">
    <property type="entry name" value="Fork_head_dom"/>
</dbReference>
<organism evidence="9 10">
    <name type="scientific">Knufia obscura</name>
    <dbReference type="NCBI Taxonomy" id="1635080"/>
    <lineage>
        <taxon>Eukaryota</taxon>
        <taxon>Fungi</taxon>
        <taxon>Dikarya</taxon>
        <taxon>Ascomycota</taxon>
        <taxon>Pezizomycotina</taxon>
        <taxon>Eurotiomycetes</taxon>
        <taxon>Chaetothyriomycetidae</taxon>
        <taxon>Chaetothyriales</taxon>
        <taxon>Trichomeriaceae</taxon>
        <taxon>Knufia</taxon>
    </lineage>
</organism>
<gene>
    <name evidence="9" type="ORF">PMZ80_002854</name>
</gene>
<keyword evidence="2" id="KW-0805">Transcription regulation</keyword>
<comment type="subcellular location">
    <subcellularLocation>
        <location evidence="1 6">Nucleus</location>
    </subcellularLocation>
</comment>
<comment type="caution">
    <text evidence="9">The sequence shown here is derived from an EMBL/GenBank/DDBJ whole genome shotgun (WGS) entry which is preliminary data.</text>
</comment>
<dbReference type="PANTHER" id="PTHR45881:SF5">
    <property type="entry name" value="FORK-HEAD DOMAIN-CONTAINING PROTEIN"/>
    <property type="match status" value="1"/>
</dbReference>
<evidence type="ECO:0000256" key="6">
    <source>
        <dbReference type="PROSITE-ProRule" id="PRU00089"/>
    </source>
</evidence>
<name>A0ABR0RZG4_9EURO</name>
<evidence type="ECO:0000256" key="2">
    <source>
        <dbReference type="ARBA" id="ARBA00023015"/>
    </source>
</evidence>
<evidence type="ECO:0000256" key="4">
    <source>
        <dbReference type="ARBA" id="ARBA00023163"/>
    </source>
</evidence>
<dbReference type="EMBL" id="JAVHJV010000002">
    <property type="protein sequence ID" value="KAK5945649.1"/>
    <property type="molecule type" value="Genomic_DNA"/>
</dbReference>
<dbReference type="SUPFAM" id="SSF46785">
    <property type="entry name" value="Winged helix' DNA-binding domain"/>
    <property type="match status" value="1"/>
</dbReference>
<evidence type="ECO:0000313" key="9">
    <source>
        <dbReference type="EMBL" id="KAK5945649.1"/>
    </source>
</evidence>
<feature type="region of interest" description="Disordered" evidence="7">
    <location>
        <begin position="299"/>
        <end position="370"/>
    </location>
</feature>
<dbReference type="PROSITE" id="PS00658">
    <property type="entry name" value="FORK_HEAD_2"/>
    <property type="match status" value="1"/>
</dbReference>
<dbReference type="PROSITE" id="PS50039">
    <property type="entry name" value="FORK_HEAD_3"/>
    <property type="match status" value="1"/>
</dbReference>
<evidence type="ECO:0000256" key="5">
    <source>
        <dbReference type="ARBA" id="ARBA00023242"/>
    </source>
</evidence>
<evidence type="ECO:0000259" key="8">
    <source>
        <dbReference type="PROSITE" id="PS50039"/>
    </source>
</evidence>
<dbReference type="GeneID" id="89996303"/>
<keyword evidence="4" id="KW-0804">Transcription</keyword>
<dbReference type="Pfam" id="PF00250">
    <property type="entry name" value="Forkhead"/>
    <property type="match status" value="1"/>
</dbReference>
<evidence type="ECO:0000256" key="7">
    <source>
        <dbReference type="SAM" id="MobiDB-lite"/>
    </source>
</evidence>
<proteinExistence type="predicted"/>
<keyword evidence="3 6" id="KW-0238">DNA-binding</keyword>
<sequence>MAQERTSSFGGGDCVEDEGHQTYFVPRTSISNEHNMLAYSHLSNHDQHSLPLLPGNPFSQSFTHGPNYTSLSYSGAANPPSYHQFAYHPQYDFTNFNSNVLYLPRSRSSIQPKPFCGTMEPQMMLRHDDHSPVTQPYDFNSNFAIPASTCSPEMISTATSSPPLSFSSWNDQYYPGSTWQHNMPTFQLPEVEESTTSMSDGFEDEDESIYDKPYAQLIYDALMEAPGHRMLLRDIYEWFVQNTRKPRESGTNGWQNSIRHNLSMNQAFENDKNDPASSRGARKANSVWVLTEHAIKHGVQSTTRYRKTGTSKKGVGNRIPAIQRQRSGAKGGRAARRAARLKRQEEGHRRARTVPPESETPTSFGHSRSPLSIAQDQWSNYSYSPSTPAEDHFLSTTYSLPHRSYYEFDQEIEQKQETETLPYEEEHLRQMLSQSASDDVFEDAARL</sequence>
<protein>
    <recommendedName>
        <fullName evidence="8">Fork-head domain-containing protein</fullName>
    </recommendedName>
</protein>
<dbReference type="SMART" id="SM00339">
    <property type="entry name" value="FH"/>
    <property type="match status" value="1"/>
</dbReference>
<feature type="DNA-binding region" description="Fork-head" evidence="6">
    <location>
        <begin position="214"/>
        <end position="309"/>
    </location>
</feature>
<dbReference type="InterPro" id="IPR036390">
    <property type="entry name" value="WH_DNA-bd_sf"/>
</dbReference>
<keyword evidence="10" id="KW-1185">Reference proteome</keyword>
<dbReference type="RefSeq" id="XP_064733739.1">
    <property type="nucleotide sequence ID" value="XM_064871286.1"/>
</dbReference>
<reference evidence="9 10" key="1">
    <citation type="journal article" date="2023" name="Res Sq">
        <title>Genomic and morphological characterization of Knufia obscura isolated from the Mars 2020 spacecraft assembly facility.</title>
        <authorList>
            <person name="Chander A.M."/>
            <person name="Teixeira M.M."/>
            <person name="Singh N.K."/>
            <person name="Williams M.P."/>
            <person name="Parker C.W."/>
            <person name="Leo P."/>
            <person name="Stajich J.E."/>
            <person name="Torok T."/>
            <person name="Tighe S."/>
            <person name="Mason C.E."/>
            <person name="Venkateswaran K."/>
        </authorList>
    </citation>
    <scope>NUCLEOTIDE SEQUENCE [LARGE SCALE GENOMIC DNA]</scope>
    <source>
        <strain evidence="9 10">CCFEE 5817</strain>
    </source>
</reference>
<feature type="domain" description="Fork-head" evidence="8">
    <location>
        <begin position="214"/>
        <end position="309"/>
    </location>
</feature>
<evidence type="ECO:0000256" key="1">
    <source>
        <dbReference type="ARBA" id="ARBA00004123"/>
    </source>
</evidence>
<dbReference type="Proteomes" id="UP001334248">
    <property type="component" value="Unassembled WGS sequence"/>
</dbReference>
<accession>A0ABR0RZG4</accession>
<dbReference type="Gene3D" id="1.10.10.10">
    <property type="entry name" value="Winged helix-like DNA-binding domain superfamily/Winged helix DNA-binding domain"/>
    <property type="match status" value="1"/>
</dbReference>
<feature type="compositionally biased region" description="Polar residues" evidence="7">
    <location>
        <begin position="359"/>
        <end position="370"/>
    </location>
</feature>
<dbReference type="PANTHER" id="PTHR45881">
    <property type="entry name" value="CHECKPOINT SUPPRESSOR 1-LIKE, ISOFORM A-RELATED"/>
    <property type="match status" value="1"/>
</dbReference>
<keyword evidence="5 6" id="KW-0539">Nucleus</keyword>
<evidence type="ECO:0000313" key="10">
    <source>
        <dbReference type="Proteomes" id="UP001334248"/>
    </source>
</evidence>
<evidence type="ECO:0000256" key="3">
    <source>
        <dbReference type="ARBA" id="ARBA00023125"/>
    </source>
</evidence>